<dbReference type="AlphaFoldDB" id="A0A8H4EM00"/>
<keyword evidence="2" id="KW-1185">Reference proteome</keyword>
<reference evidence="1 2" key="1">
    <citation type="journal article" date="2019" name="Environ. Microbiol.">
        <title>At the nexus of three kingdoms: the genome of the mycorrhizal fungus Gigaspora margarita provides insights into plant, endobacterial and fungal interactions.</title>
        <authorList>
            <person name="Venice F."/>
            <person name="Ghignone S."/>
            <person name="Salvioli di Fossalunga A."/>
            <person name="Amselem J."/>
            <person name="Novero M."/>
            <person name="Xianan X."/>
            <person name="Sedzielewska Toro K."/>
            <person name="Morin E."/>
            <person name="Lipzen A."/>
            <person name="Grigoriev I.V."/>
            <person name="Henrissat B."/>
            <person name="Martin F.M."/>
            <person name="Bonfante P."/>
        </authorList>
    </citation>
    <scope>NUCLEOTIDE SEQUENCE [LARGE SCALE GENOMIC DNA]</scope>
    <source>
        <strain evidence="1 2">BEG34</strain>
    </source>
</reference>
<organism evidence="1 2">
    <name type="scientific">Gigaspora margarita</name>
    <dbReference type="NCBI Taxonomy" id="4874"/>
    <lineage>
        <taxon>Eukaryota</taxon>
        <taxon>Fungi</taxon>
        <taxon>Fungi incertae sedis</taxon>
        <taxon>Mucoromycota</taxon>
        <taxon>Glomeromycotina</taxon>
        <taxon>Glomeromycetes</taxon>
        <taxon>Diversisporales</taxon>
        <taxon>Gigasporaceae</taxon>
        <taxon>Gigaspora</taxon>
    </lineage>
</organism>
<evidence type="ECO:0000313" key="1">
    <source>
        <dbReference type="EMBL" id="KAF0514430.1"/>
    </source>
</evidence>
<protein>
    <submittedName>
        <fullName evidence="1">Uncharacterized protein</fullName>
    </submittedName>
</protein>
<proteinExistence type="predicted"/>
<sequence length="182" mass="21260">MEKQEILETTLTQLTNNVKTLDSSYENLKSKTKENEYEWWQKGATQGIKIAVDNWLYSSDRIYEQTIRNEIVALCSGRMERYKKDTKLEALFGKIEKLKVSSPVNLESSEAEIVSWKSSDEVQWCLQNLDMLIEKEDKTYLQMVAKKVFGRQPTKINMPLHVQSYIICLILKLPRSNLMKNT</sequence>
<dbReference type="OrthoDB" id="2430529at2759"/>
<evidence type="ECO:0000313" key="2">
    <source>
        <dbReference type="Proteomes" id="UP000439903"/>
    </source>
</evidence>
<dbReference type="Proteomes" id="UP000439903">
    <property type="component" value="Unassembled WGS sequence"/>
</dbReference>
<gene>
    <name evidence="1" type="ORF">F8M41_017589</name>
</gene>
<accession>A0A8H4EM00</accession>
<comment type="caution">
    <text evidence="1">The sequence shown here is derived from an EMBL/GenBank/DDBJ whole genome shotgun (WGS) entry which is preliminary data.</text>
</comment>
<name>A0A8H4EM00_GIGMA</name>
<dbReference type="EMBL" id="WTPW01000408">
    <property type="protein sequence ID" value="KAF0514430.1"/>
    <property type="molecule type" value="Genomic_DNA"/>
</dbReference>